<dbReference type="Proteomes" id="UP001054837">
    <property type="component" value="Unassembled WGS sequence"/>
</dbReference>
<evidence type="ECO:0000256" key="3">
    <source>
        <dbReference type="ARBA" id="ARBA00022692"/>
    </source>
</evidence>
<dbReference type="PANTHER" id="PTHR21016:SF1">
    <property type="entry name" value="TM2 DOMAIN-CONTAINING PROTEIN 1"/>
    <property type="match status" value="1"/>
</dbReference>
<keyword evidence="12" id="KW-1185">Reference proteome</keyword>
<dbReference type="PANTHER" id="PTHR21016">
    <property type="entry name" value="BETA-AMYLOID BINDING PROTEIN-RELATED"/>
    <property type="match status" value="1"/>
</dbReference>
<evidence type="ECO:0000313" key="11">
    <source>
        <dbReference type="EMBL" id="GIX90777.1"/>
    </source>
</evidence>
<evidence type="ECO:0000256" key="6">
    <source>
        <dbReference type="ARBA" id="ARBA00023136"/>
    </source>
</evidence>
<name>A0AAV4P6J6_9ARAC</name>
<comment type="caution">
    <text evidence="11">The sequence shown here is derived from an EMBL/GenBank/DDBJ whole genome shotgun (WGS) entry which is preliminary data.</text>
</comment>
<evidence type="ECO:0000256" key="1">
    <source>
        <dbReference type="ARBA" id="ARBA00004141"/>
    </source>
</evidence>
<organism evidence="11 12">
    <name type="scientific">Caerostris darwini</name>
    <dbReference type="NCBI Taxonomy" id="1538125"/>
    <lineage>
        <taxon>Eukaryota</taxon>
        <taxon>Metazoa</taxon>
        <taxon>Ecdysozoa</taxon>
        <taxon>Arthropoda</taxon>
        <taxon>Chelicerata</taxon>
        <taxon>Arachnida</taxon>
        <taxon>Araneae</taxon>
        <taxon>Araneomorphae</taxon>
        <taxon>Entelegynae</taxon>
        <taxon>Araneoidea</taxon>
        <taxon>Araneidae</taxon>
        <taxon>Caerostris</taxon>
    </lineage>
</organism>
<comment type="subcellular location">
    <subcellularLocation>
        <location evidence="1">Membrane</location>
        <topology evidence="1">Multi-pass membrane protein</topology>
    </subcellularLocation>
</comment>
<evidence type="ECO:0000259" key="10">
    <source>
        <dbReference type="Pfam" id="PF05154"/>
    </source>
</evidence>
<evidence type="ECO:0000256" key="8">
    <source>
        <dbReference type="SAM" id="Phobius"/>
    </source>
</evidence>
<keyword evidence="5 8" id="KW-1133">Transmembrane helix</keyword>
<feature type="signal peptide" evidence="9">
    <location>
        <begin position="1"/>
        <end position="19"/>
    </location>
</feature>
<dbReference type="GO" id="GO:0016020">
    <property type="term" value="C:membrane"/>
    <property type="evidence" value="ECO:0007669"/>
    <property type="project" value="UniProtKB-SubCell"/>
</dbReference>
<dbReference type="AlphaFoldDB" id="A0AAV4P6J6"/>
<evidence type="ECO:0000256" key="2">
    <source>
        <dbReference type="ARBA" id="ARBA00008284"/>
    </source>
</evidence>
<feature type="transmembrane region" description="Helical" evidence="8">
    <location>
        <begin position="99"/>
        <end position="116"/>
    </location>
</feature>
<feature type="domain" description="TM2" evidence="10">
    <location>
        <begin position="93"/>
        <end position="141"/>
    </location>
</feature>
<dbReference type="InterPro" id="IPR007829">
    <property type="entry name" value="TM2"/>
</dbReference>
<evidence type="ECO:0000256" key="7">
    <source>
        <dbReference type="ARBA" id="ARBA00023180"/>
    </source>
</evidence>
<dbReference type="InterPro" id="IPR050932">
    <property type="entry name" value="TM2D1-3-like"/>
</dbReference>
<keyword evidence="4 9" id="KW-0732">Signal</keyword>
<sequence length="182" mass="20475">MERILFTLIFLLYILTTYGLYSPYEADCSNLLMGQFLCLPPDIDPNTQQPRSCQKNNVGKVFCKTAIGIVCKPGTGLNDTTFEKEIECQYTNGYSYETALLLSLFLGMFGIDRFYLGYPAIGLAKLCTLGFMFLGQLIDIILIALQVVGPADGSHYVINYFGPKLTILRKDNDTFIMPQDDW</sequence>
<comment type="similarity">
    <text evidence="2">Belongs to the TM2 family.</text>
</comment>
<accession>A0AAV4P6J6</accession>
<keyword evidence="3 8" id="KW-0812">Transmembrane</keyword>
<evidence type="ECO:0000256" key="5">
    <source>
        <dbReference type="ARBA" id="ARBA00022989"/>
    </source>
</evidence>
<reference evidence="11 12" key="1">
    <citation type="submission" date="2021-06" db="EMBL/GenBank/DDBJ databases">
        <title>Caerostris darwini draft genome.</title>
        <authorList>
            <person name="Kono N."/>
            <person name="Arakawa K."/>
        </authorList>
    </citation>
    <scope>NUCLEOTIDE SEQUENCE [LARGE SCALE GENOMIC DNA]</scope>
</reference>
<keyword evidence="6 8" id="KW-0472">Membrane</keyword>
<dbReference type="Pfam" id="PF05154">
    <property type="entry name" value="TM2"/>
    <property type="match status" value="1"/>
</dbReference>
<feature type="transmembrane region" description="Helical" evidence="8">
    <location>
        <begin position="128"/>
        <end position="148"/>
    </location>
</feature>
<keyword evidence="7" id="KW-0325">Glycoprotein</keyword>
<dbReference type="EMBL" id="BPLQ01002273">
    <property type="protein sequence ID" value="GIX90777.1"/>
    <property type="molecule type" value="Genomic_DNA"/>
</dbReference>
<evidence type="ECO:0000256" key="4">
    <source>
        <dbReference type="ARBA" id="ARBA00022729"/>
    </source>
</evidence>
<protein>
    <submittedName>
        <fullName evidence="11">TM2 domain-containing protein CG10795</fullName>
    </submittedName>
</protein>
<feature type="chain" id="PRO_5043719274" evidence="9">
    <location>
        <begin position="20"/>
        <end position="182"/>
    </location>
</feature>
<evidence type="ECO:0000256" key="9">
    <source>
        <dbReference type="SAM" id="SignalP"/>
    </source>
</evidence>
<proteinExistence type="inferred from homology"/>
<gene>
    <name evidence="11" type="primary">CG10795</name>
    <name evidence="11" type="ORF">CDAR_389651</name>
</gene>
<evidence type="ECO:0000313" key="12">
    <source>
        <dbReference type="Proteomes" id="UP001054837"/>
    </source>
</evidence>